<dbReference type="NCBIfam" id="TIGR02318">
    <property type="entry name" value="phosphono_phnM"/>
    <property type="match status" value="1"/>
</dbReference>
<dbReference type="InterPro" id="IPR051781">
    <property type="entry name" value="Metallo-dep_Hydrolase"/>
</dbReference>
<dbReference type="Proteomes" id="UP000229498">
    <property type="component" value="Unassembled WGS sequence"/>
</dbReference>
<proteinExistence type="predicted"/>
<dbReference type="EMBL" id="PHIG01000044">
    <property type="protein sequence ID" value="PJK28412.1"/>
    <property type="molecule type" value="Genomic_DNA"/>
</dbReference>
<dbReference type="NCBIfam" id="NF011984">
    <property type="entry name" value="PRK15446.1-5"/>
    <property type="match status" value="1"/>
</dbReference>
<feature type="domain" description="Amidohydrolase 3" evidence="1">
    <location>
        <begin position="166"/>
        <end position="377"/>
    </location>
</feature>
<dbReference type="SUPFAM" id="SSF51338">
    <property type="entry name" value="Composite domain of metallo-dependent hydrolases"/>
    <property type="match status" value="1"/>
</dbReference>
<dbReference type="NCBIfam" id="NF011990">
    <property type="entry name" value="PRK15446.2-6"/>
    <property type="match status" value="1"/>
</dbReference>
<dbReference type="SUPFAM" id="SSF51556">
    <property type="entry name" value="Metallo-dependent hydrolases"/>
    <property type="match status" value="1"/>
</dbReference>
<dbReference type="AlphaFoldDB" id="A0A2M9FY73"/>
<organism evidence="2 3">
    <name type="scientific">Minwuia thermotolerans</name>
    <dbReference type="NCBI Taxonomy" id="2056226"/>
    <lineage>
        <taxon>Bacteria</taxon>
        <taxon>Pseudomonadati</taxon>
        <taxon>Pseudomonadota</taxon>
        <taxon>Alphaproteobacteria</taxon>
        <taxon>Minwuiales</taxon>
        <taxon>Minwuiaceae</taxon>
        <taxon>Minwuia</taxon>
    </lineage>
</organism>
<dbReference type="RefSeq" id="WP_109795774.1">
    <property type="nucleotide sequence ID" value="NZ_PHIG01000044.1"/>
</dbReference>
<evidence type="ECO:0000313" key="3">
    <source>
        <dbReference type="Proteomes" id="UP000229498"/>
    </source>
</evidence>
<gene>
    <name evidence="2" type="ORF">CVT23_17065</name>
</gene>
<dbReference type="CDD" id="cd01306">
    <property type="entry name" value="PhnM"/>
    <property type="match status" value="1"/>
</dbReference>
<dbReference type="InterPro" id="IPR011059">
    <property type="entry name" value="Metal-dep_hydrolase_composite"/>
</dbReference>
<dbReference type="NCBIfam" id="NF011981">
    <property type="entry name" value="PRK15446.1-2"/>
    <property type="match status" value="1"/>
</dbReference>
<dbReference type="GO" id="GO:0019700">
    <property type="term" value="P:organic phosphonate catabolic process"/>
    <property type="evidence" value="ECO:0007669"/>
    <property type="project" value="InterPro"/>
</dbReference>
<dbReference type="PANTHER" id="PTHR43135">
    <property type="entry name" value="ALPHA-D-RIBOSE 1-METHYLPHOSPHONATE 5-TRIPHOSPHATE DIPHOSPHATASE"/>
    <property type="match status" value="1"/>
</dbReference>
<dbReference type="PIRSF" id="PIRSF038971">
    <property type="entry name" value="PhnM"/>
    <property type="match status" value="1"/>
</dbReference>
<keyword evidence="3" id="KW-1185">Reference proteome</keyword>
<dbReference type="NCBIfam" id="NF011983">
    <property type="entry name" value="PRK15446.1-4"/>
    <property type="match status" value="1"/>
</dbReference>
<accession>A0A2M9FY73</accession>
<dbReference type="Gene3D" id="3.20.20.140">
    <property type="entry name" value="Metal-dependent hydrolases"/>
    <property type="match status" value="2"/>
</dbReference>
<name>A0A2M9FY73_9PROT</name>
<dbReference type="InterPro" id="IPR032466">
    <property type="entry name" value="Metal_Hydrolase"/>
</dbReference>
<dbReference type="GO" id="GO:0016810">
    <property type="term" value="F:hydrolase activity, acting on carbon-nitrogen (but not peptide) bonds"/>
    <property type="evidence" value="ECO:0007669"/>
    <property type="project" value="InterPro"/>
</dbReference>
<reference evidence="2 3" key="1">
    <citation type="submission" date="2017-11" db="EMBL/GenBank/DDBJ databases">
        <title>Draft genome sequence of Rhizobiales bacterium SY3-13.</title>
        <authorList>
            <person name="Sun C."/>
        </authorList>
    </citation>
    <scope>NUCLEOTIDE SEQUENCE [LARGE SCALE GENOMIC DNA]</scope>
    <source>
        <strain evidence="2 3">SY3-13</strain>
    </source>
</reference>
<dbReference type="Gene3D" id="2.30.40.10">
    <property type="entry name" value="Urease, subunit C, domain 1"/>
    <property type="match status" value="1"/>
</dbReference>
<dbReference type="PANTHER" id="PTHR43135:SF3">
    <property type="entry name" value="ALPHA-D-RIBOSE 1-METHYLPHOSPHONATE 5-TRIPHOSPHATE DIPHOSPHATASE"/>
    <property type="match status" value="1"/>
</dbReference>
<sequence length="378" mass="40570">MGETVFDNAQIVLRDRVVTGSLVLRDGRIAALSEGPGATGEDIDGDFLLPGLIELHTDFLEGCYLPRPKVKWNPVAAVLSHDAQVAASGITTVFDALRVGDDADSVNIGEDAMVLAGAISDALDADMTRADHLLHIRCELSADNAADEFERMAESPRIRLVSLMDHTPGQRQFTDLDQFRTYYGGKTGWPTEKLDAFITDRQARGARVAPDNRRRIVERARSMGLALASHDDATAGHVAEAVADGVAIAEFPTREEAARASHGHGMKVLMGAPNVVRGGSHSGNIAAAELARLGLLDILSSDYIPYSLLQAAFDLPHHAPEMNLADAVRTVTVNPAEATGLADRGEIAEGLRADLVRIRLVDGLPVVRGVWREGRRVA</sequence>
<evidence type="ECO:0000259" key="1">
    <source>
        <dbReference type="Pfam" id="PF07969"/>
    </source>
</evidence>
<dbReference type="OrthoDB" id="9785413at2"/>
<evidence type="ECO:0000313" key="2">
    <source>
        <dbReference type="EMBL" id="PJK28412.1"/>
    </source>
</evidence>
<dbReference type="InterPro" id="IPR013108">
    <property type="entry name" value="Amidohydro_3"/>
</dbReference>
<dbReference type="Pfam" id="PF07969">
    <property type="entry name" value="Amidohydro_3"/>
    <property type="match status" value="1"/>
</dbReference>
<protein>
    <submittedName>
        <fullName evidence="2">Phosphonate metabolism protein PhnM</fullName>
    </submittedName>
</protein>
<comment type="caution">
    <text evidence="2">The sequence shown here is derived from an EMBL/GenBank/DDBJ whole genome shotgun (WGS) entry which is preliminary data.</text>
</comment>
<dbReference type="InterPro" id="IPR012696">
    <property type="entry name" value="PhnM"/>
</dbReference>